<sequence>MQIGHKFGTIFVLWPIVEFVKAEDVCVPSNRQPDSGSRYKAKTRLCLSEIRHNLAMGKRELQQRESNGTGSYLLSQIQPFSAERPEIVARKLSDVVTNQIYDSCRAPGRKSKSVSDSAAAHGAGRVCGWTPSPFRGTFENAYTRKALVTQPIRKSVEASVTAQVRRTNVTREGREMSDKLVRKKQLHRTRPDDTREYRRRATCPMGDSLRDRLGIGATGYRHGSGPFYLPGAEAAGWSRGAMV</sequence>
<evidence type="ECO:0000256" key="2">
    <source>
        <dbReference type="SAM" id="SignalP"/>
    </source>
</evidence>
<evidence type="ECO:0000256" key="1">
    <source>
        <dbReference type="SAM" id="MobiDB-lite"/>
    </source>
</evidence>
<reference evidence="3 4" key="1">
    <citation type="journal article" date="2019" name="Commun. Biol.">
        <title>The bagworm genome reveals a unique fibroin gene that provides high tensile strength.</title>
        <authorList>
            <person name="Kono N."/>
            <person name="Nakamura H."/>
            <person name="Ohtoshi R."/>
            <person name="Tomita M."/>
            <person name="Numata K."/>
            <person name="Arakawa K."/>
        </authorList>
    </citation>
    <scope>NUCLEOTIDE SEQUENCE [LARGE SCALE GENOMIC DNA]</scope>
</reference>
<keyword evidence="4" id="KW-1185">Reference proteome</keyword>
<feature type="signal peptide" evidence="2">
    <location>
        <begin position="1"/>
        <end position="22"/>
    </location>
</feature>
<dbReference type="Proteomes" id="UP000299102">
    <property type="component" value="Unassembled WGS sequence"/>
</dbReference>
<dbReference type="EMBL" id="BGZK01000176">
    <property type="protein sequence ID" value="GBP26101.1"/>
    <property type="molecule type" value="Genomic_DNA"/>
</dbReference>
<comment type="caution">
    <text evidence="3">The sequence shown here is derived from an EMBL/GenBank/DDBJ whole genome shotgun (WGS) entry which is preliminary data.</text>
</comment>
<dbReference type="AlphaFoldDB" id="A0A4C1UI10"/>
<evidence type="ECO:0000313" key="3">
    <source>
        <dbReference type="EMBL" id="GBP26101.1"/>
    </source>
</evidence>
<keyword evidence="2" id="KW-0732">Signal</keyword>
<feature type="region of interest" description="Disordered" evidence="1">
    <location>
        <begin position="176"/>
        <end position="203"/>
    </location>
</feature>
<proteinExistence type="predicted"/>
<gene>
    <name evidence="3" type="ORF">EVAR_15114_1</name>
</gene>
<protein>
    <submittedName>
        <fullName evidence="3">Uncharacterized protein</fullName>
    </submittedName>
</protein>
<accession>A0A4C1UI10</accession>
<name>A0A4C1UI10_EUMVA</name>
<organism evidence="3 4">
    <name type="scientific">Eumeta variegata</name>
    <name type="common">Bagworm moth</name>
    <name type="synonym">Eumeta japonica</name>
    <dbReference type="NCBI Taxonomy" id="151549"/>
    <lineage>
        <taxon>Eukaryota</taxon>
        <taxon>Metazoa</taxon>
        <taxon>Ecdysozoa</taxon>
        <taxon>Arthropoda</taxon>
        <taxon>Hexapoda</taxon>
        <taxon>Insecta</taxon>
        <taxon>Pterygota</taxon>
        <taxon>Neoptera</taxon>
        <taxon>Endopterygota</taxon>
        <taxon>Lepidoptera</taxon>
        <taxon>Glossata</taxon>
        <taxon>Ditrysia</taxon>
        <taxon>Tineoidea</taxon>
        <taxon>Psychidae</taxon>
        <taxon>Oiketicinae</taxon>
        <taxon>Eumeta</taxon>
    </lineage>
</organism>
<evidence type="ECO:0000313" key="4">
    <source>
        <dbReference type="Proteomes" id="UP000299102"/>
    </source>
</evidence>
<feature type="chain" id="PRO_5020031174" evidence="2">
    <location>
        <begin position="23"/>
        <end position="243"/>
    </location>
</feature>